<gene>
    <name evidence="1" type="ORF">MANES_04G063963v8</name>
</gene>
<evidence type="ECO:0000313" key="2">
    <source>
        <dbReference type="Proteomes" id="UP000091857"/>
    </source>
</evidence>
<protein>
    <submittedName>
        <fullName evidence="1">Uncharacterized protein</fullName>
    </submittedName>
</protein>
<accession>A0ACB7HSH3</accession>
<dbReference type="EMBL" id="CM004390">
    <property type="protein sequence ID" value="KAG8655727.1"/>
    <property type="molecule type" value="Genomic_DNA"/>
</dbReference>
<dbReference type="Proteomes" id="UP000091857">
    <property type="component" value="Chromosome 4"/>
</dbReference>
<comment type="caution">
    <text evidence="1">The sequence shown here is derived from an EMBL/GenBank/DDBJ whole genome shotgun (WGS) entry which is preliminary data.</text>
</comment>
<reference evidence="2" key="1">
    <citation type="journal article" date="2016" name="Nat. Biotechnol.">
        <title>Sequencing wild and cultivated cassava and related species reveals extensive interspecific hybridization and genetic diversity.</title>
        <authorList>
            <person name="Bredeson J.V."/>
            <person name="Lyons J.B."/>
            <person name="Prochnik S.E."/>
            <person name="Wu G.A."/>
            <person name="Ha C.M."/>
            <person name="Edsinger-Gonzales E."/>
            <person name="Grimwood J."/>
            <person name="Schmutz J."/>
            <person name="Rabbi I.Y."/>
            <person name="Egesi C."/>
            <person name="Nauluvula P."/>
            <person name="Lebot V."/>
            <person name="Ndunguru J."/>
            <person name="Mkamilo G."/>
            <person name="Bart R.S."/>
            <person name="Setter T.L."/>
            <person name="Gleadow R.M."/>
            <person name="Kulakow P."/>
            <person name="Ferguson M.E."/>
            <person name="Rounsley S."/>
            <person name="Rokhsar D.S."/>
        </authorList>
    </citation>
    <scope>NUCLEOTIDE SEQUENCE [LARGE SCALE GENOMIC DNA]</scope>
    <source>
        <strain evidence="2">cv. AM560-2</strain>
    </source>
</reference>
<sequence length="109" mass="13250">MRYSPDIKNQVRRAYLLKSPCQPHSHKFLQRIDKNRNRRFIFDEFGSLLEYSIAKDAAYCLYCYLFYLGRKKERLREHVGDHNSDHNRCRLLFQDLMNQAQHIEESILK</sequence>
<organism evidence="1 2">
    <name type="scientific">Manihot esculenta</name>
    <name type="common">Cassava</name>
    <name type="synonym">Jatropha manihot</name>
    <dbReference type="NCBI Taxonomy" id="3983"/>
    <lineage>
        <taxon>Eukaryota</taxon>
        <taxon>Viridiplantae</taxon>
        <taxon>Streptophyta</taxon>
        <taxon>Embryophyta</taxon>
        <taxon>Tracheophyta</taxon>
        <taxon>Spermatophyta</taxon>
        <taxon>Magnoliopsida</taxon>
        <taxon>eudicotyledons</taxon>
        <taxon>Gunneridae</taxon>
        <taxon>Pentapetalae</taxon>
        <taxon>rosids</taxon>
        <taxon>fabids</taxon>
        <taxon>Malpighiales</taxon>
        <taxon>Euphorbiaceae</taxon>
        <taxon>Crotonoideae</taxon>
        <taxon>Manihoteae</taxon>
        <taxon>Manihot</taxon>
    </lineage>
</organism>
<name>A0ACB7HSH3_MANES</name>
<proteinExistence type="predicted"/>
<evidence type="ECO:0000313" key="1">
    <source>
        <dbReference type="EMBL" id="KAG8655727.1"/>
    </source>
</evidence>
<keyword evidence="2" id="KW-1185">Reference proteome</keyword>